<sequence>MEILYKSTRGTGECVKASEAILKGLSKDGGLFVPTSIPRLDIPMEKLAEMTYQEIAYEVMSRFLTDFTEEELKACIARAYDSKFDTEEIAPLVKAGGAYYLELFHGATIAFKDMALSILPHLLTTSAKKNHVKNEIVILTATSGDTGKAAMAGFADVPGTRIIVFYPKNGVSPIQEKQMVTQKGNNTYVVGITGNFDDAQTAVKKMFNDKAMEEELDKAGFQFSSANSINIGRLVPQVVYYVYAYVNLFKNGEIKDGEKINVTVPTGNFGNILAAYYAKNMGLPIDKLICASNENKVLFDFFSTGSYDRNRDFILTSSPSMDILISSNLERLIYRIAGENADKNREMMEQLTKGGTYQITEEMRGQLADFYGNFATEEETAQAIKALYEDTGYVIDTHTAVAACVYGKYTDETGDSTKTVIASTASPFKFTRSVMNAIDSKYDAMGDFELVDELSKIANVKVPNAIEEIRTAPVLHDTVVDVPDMPAAVKNVLGI</sequence>
<dbReference type="EMBL" id="BAABZQ010000001">
    <property type="protein sequence ID" value="GAA6500656.1"/>
    <property type="molecule type" value="Genomic_DNA"/>
</dbReference>
<proteinExistence type="inferred from homology"/>
<comment type="similarity">
    <text evidence="2">Belongs to the threonine synthase family.</text>
</comment>
<dbReference type="InterPro" id="IPR029144">
    <property type="entry name" value="Thr_synth_N"/>
</dbReference>
<comment type="cofactor">
    <cofactor evidence="1">
        <name>pyridoxal 5'-phosphate</name>
        <dbReference type="ChEBI" id="CHEBI:597326"/>
    </cofactor>
</comment>
<comment type="caution">
    <text evidence="7">The sequence shown here is derived from an EMBL/GenBank/DDBJ whole genome shotgun (WGS) entry which is preliminary data.</text>
</comment>
<organism evidence="7 8">
    <name type="scientific">Blautia parvula</name>
    <dbReference type="NCBI Taxonomy" id="2877527"/>
    <lineage>
        <taxon>Bacteria</taxon>
        <taxon>Bacillati</taxon>
        <taxon>Bacillota</taxon>
        <taxon>Clostridia</taxon>
        <taxon>Lachnospirales</taxon>
        <taxon>Lachnospiraceae</taxon>
        <taxon>Blautia</taxon>
    </lineage>
</organism>
<protein>
    <recommendedName>
        <fullName evidence="4">Threonine synthase</fullName>
        <ecNumber evidence="4">4.2.3.1</ecNumber>
    </recommendedName>
</protein>
<dbReference type="SUPFAM" id="SSF53686">
    <property type="entry name" value="Tryptophan synthase beta subunit-like PLP-dependent enzymes"/>
    <property type="match status" value="1"/>
</dbReference>
<evidence type="ECO:0000313" key="8">
    <source>
        <dbReference type="Proteomes" id="UP001600941"/>
    </source>
</evidence>
<accession>A0ABQ0BVT7</accession>
<evidence type="ECO:0000259" key="5">
    <source>
        <dbReference type="Pfam" id="PF00291"/>
    </source>
</evidence>
<gene>
    <name evidence="7" type="primary">thrC</name>
    <name evidence="7" type="ORF">K340107D12_34720</name>
</gene>
<dbReference type="RefSeq" id="WP_033140391.1">
    <property type="nucleotide sequence ID" value="NZ_AP031413.1"/>
</dbReference>
<dbReference type="PANTHER" id="PTHR43515:SF1">
    <property type="entry name" value="THREONINE SYNTHASE-LIKE 1"/>
    <property type="match status" value="1"/>
</dbReference>
<dbReference type="Pfam" id="PF00291">
    <property type="entry name" value="PALP"/>
    <property type="match status" value="1"/>
</dbReference>
<evidence type="ECO:0000313" key="7">
    <source>
        <dbReference type="EMBL" id="GAA6500656.1"/>
    </source>
</evidence>
<reference evidence="7 8" key="1">
    <citation type="submission" date="2024-04" db="EMBL/GenBank/DDBJ databases">
        <title>Defined microbial consortia suppress multidrug-resistant proinflammatory Enterobacteriaceae via ecological control.</title>
        <authorList>
            <person name="Furuichi M."/>
            <person name="Kawaguchi T."/>
            <person name="Pust M."/>
            <person name="Yasuma K."/>
            <person name="Plichta D."/>
            <person name="Hasegawa N."/>
            <person name="Ohya T."/>
            <person name="Bhattarai S."/>
            <person name="Sasajima S."/>
            <person name="Aoto Y."/>
            <person name="Tuganbaev T."/>
            <person name="Yaginuma M."/>
            <person name="Ueda M."/>
            <person name="Okahashi N."/>
            <person name="Amafuji K."/>
            <person name="Kiridooshi Y."/>
            <person name="Sugita K."/>
            <person name="Strazar M."/>
            <person name="Skelly A."/>
            <person name="Suda W."/>
            <person name="Hattori M."/>
            <person name="Nakamoto N."/>
            <person name="Caballero S."/>
            <person name="Norman J."/>
            <person name="Olle B."/>
            <person name="Tanoue T."/>
            <person name="Arita M."/>
            <person name="Bucci V."/>
            <person name="Atarashi K."/>
            <person name="Xavier R."/>
            <person name="Honda K."/>
        </authorList>
    </citation>
    <scope>NUCLEOTIDE SEQUENCE [LARGE SCALE GENOMIC DNA]</scope>
    <source>
        <strain evidence="8">k34-0107-D12</strain>
    </source>
</reference>
<dbReference type="PANTHER" id="PTHR43515">
    <property type="entry name" value="THREONINE SYNTHASE-LIKE 1"/>
    <property type="match status" value="1"/>
</dbReference>
<dbReference type="InterPro" id="IPR001926">
    <property type="entry name" value="TrpB-like_PALP"/>
</dbReference>
<evidence type="ECO:0000256" key="2">
    <source>
        <dbReference type="ARBA" id="ARBA00005517"/>
    </source>
</evidence>
<dbReference type="Pfam" id="PF14821">
    <property type="entry name" value="Thr_synth_N"/>
    <property type="match status" value="1"/>
</dbReference>
<evidence type="ECO:0000256" key="1">
    <source>
        <dbReference type="ARBA" id="ARBA00001933"/>
    </source>
</evidence>
<dbReference type="InterPro" id="IPR037158">
    <property type="entry name" value="Thr_synth_N_sf"/>
</dbReference>
<evidence type="ECO:0000259" key="6">
    <source>
        <dbReference type="Pfam" id="PF14821"/>
    </source>
</evidence>
<feature type="domain" description="Threonine synthase N-terminal" evidence="6">
    <location>
        <begin position="5"/>
        <end position="80"/>
    </location>
</feature>
<evidence type="ECO:0000256" key="4">
    <source>
        <dbReference type="NCBIfam" id="TIGR00260"/>
    </source>
</evidence>
<keyword evidence="8" id="KW-1185">Reference proteome</keyword>
<dbReference type="Gene3D" id="3.40.50.1100">
    <property type="match status" value="2"/>
</dbReference>
<dbReference type="EC" id="4.2.3.1" evidence="4"/>
<dbReference type="NCBIfam" id="TIGR00260">
    <property type="entry name" value="thrC"/>
    <property type="match status" value="1"/>
</dbReference>
<dbReference type="Gene3D" id="3.90.1380.10">
    <property type="entry name" value="Threonine synthase, N-terminal domain"/>
    <property type="match status" value="1"/>
</dbReference>
<feature type="domain" description="Tryptophan synthase beta chain-like PALP" evidence="5">
    <location>
        <begin position="101"/>
        <end position="421"/>
    </location>
</feature>
<dbReference type="CDD" id="cd01560">
    <property type="entry name" value="Thr-synth_2"/>
    <property type="match status" value="1"/>
</dbReference>
<dbReference type="Proteomes" id="UP001600941">
    <property type="component" value="Unassembled WGS sequence"/>
</dbReference>
<evidence type="ECO:0000256" key="3">
    <source>
        <dbReference type="ARBA" id="ARBA00022898"/>
    </source>
</evidence>
<keyword evidence="3" id="KW-0663">Pyridoxal phosphate</keyword>
<dbReference type="InterPro" id="IPR004450">
    <property type="entry name" value="Thr_synthase-like"/>
</dbReference>
<dbReference type="InterPro" id="IPR036052">
    <property type="entry name" value="TrpB-like_PALP_sf"/>
</dbReference>
<name>A0ABQ0BVT7_9FIRM</name>